<dbReference type="Gene3D" id="3.30.160.60">
    <property type="entry name" value="Classic Zinc Finger"/>
    <property type="match status" value="6"/>
</dbReference>
<evidence type="ECO:0000256" key="1">
    <source>
        <dbReference type="ARBA" id="ARBA00004123"/>
    </source>
</evidence>
<protein>
    <recommendedName>
        <fullName evidence="13">C2H2-type domain-containing protein</fullName>
    </recommendedName>
</protein>
<evidence type="ECO:0000256" key="11">
    <source>
        <dbReference type="PROSITE-ProRule" id="PRU00042"/>
    </source>
</evidence>
<dbReference type="GO" id="GO:0000978">
    <property type="term" value="F:RNA polymerase II cis-regulatory region sequence-specific DNA binding"/>
    <property type="evidence" value="ECO:0007669"/>
    <property type="project" value="TreeGrafter"/>
</dbReference>
<keyword evidence="9" id="KW-0804">Transcription</keyword>
<keyword evidence="5 11" id="KW-0863">Zinc-finger</keyword>
<dbReference type="PROSITE" id="PS00028">
    <property type="entry name" value="ZINC_FINGER_C2H2_1"/>
    <property type="match status" value="4"/>
</dbReference>
<dbReference type="GO" id="GO:0008270">
    <property type="term" value="F:zinc ion binding"/>
    <property type="evidence" value="ECO:0007669"/>
    <property type="project" value="UniProtKB-KW"/>
</dbReference>
<feature type="region of interest" description="Disordered" evidence="12">
    <location>
        <begin position="655"/>
        <end position="678"/>
    </location>
</feature>
<evidence type="ECO:0000256" key="5">
    <source>
        <dbReference type="ARBA" id="ARBA00022771"/>
    </source>
</evidence>
<dbReference type="PROSITE" id="PS50157">
    <property type="entry name" value="ZINC_FINGER_C2H2_2"/>
    <property type="match status" value="5"/>
</dbReference>
<evidence type="ECO:0000256" key="10">
    <source>
        <dbReference type="ARBA" id="ARBA00023242"/>
    </source>
</evidence>
<evidence type="ECO:0000256" key="7">
    <source>
        <dbReference type="ARBA" id="ARBA00023015"/>
    </source>
</evidence>
<evidence type="ECO:0000259" key="13">
    <source>
        <dbReference type="PROSITE" id="PS50157"/>
    </source>
</evidence>
<feature type="domain" description="C2H2-type" evidence="13">
    <location>
        <begin position="330"/>
        <end position="357"/>
    </location>
</feature>
<dbReference type="KEGG" id="ncc:104949276"/>
<feature type="domain" description="C2H2-type" evidence="13">
    <location>
        <begin position="81"/>
        <end position="108"/>
    </location>
</feature>
<organism evidence="14 15">
    <name type="scientific">Notothenia coriiceps</name>
    <name type="common">black rockcod</name>
    <dbReference type="NCBI Taxonomy" id="8208"/>
    <lineage>
        <taxon>Eukaryota</taxon>
        <taxon>Metazoa</taxon>
        <taxon>Chordata</taxon>
        <taxon>Craniata</taxon>
        <taxon>Vertebrata</taxon>
        <taxon>Euteleostomi</taxon>
        <taxon>Actinopterygii</taxon>
        <taxon>Neopterygii</taxon>
        <taxon>Teleostei</taxon>
        <taxon>Neoteleostei</taxon>
        <taxon>Acanthomorphata</taxon>
        <taxon>Eupercaria</taxon>
        <taxon>Perciformes</taxon>
        <taxon>Notothenioidei</taxon>
        <taxon>Nototheniidae</taxon>
        <taxon>Notothenia</taxon>
    </lineage>
</organism>
<proteinExistence type="inferred from homology"/>
<dbReference type="SUPFAM" id="SSF57667">
    <property type="entry name" value="beta-beta-alpha zinc fingers"/>
    <property type="match status" value="4"/>
</dbReference>
<dbReference type="FunFam" id="3.30.160.60:FF:000075">
    <property type="entry name" value="Putative zinc finger protein 536"/>
    <property type="match status" value="1"/>
</dbReference>
<dbReference type="RefSeq" id="XP_010773912.1">
    <property type="nucleotide sequence ID" value="XM_010775610.1"/>
</dbReference>
<keyword evidence="7" id="KW-0805">Transcription regulation</keyword>
<keyword evidence="3" id="KW-0479">Metal-binding</keyword>
<feature type="region of interest" description="Disordered" evidence="12">
    <location>
        <begin position="603"/>
        <end position="632"/>
    </location>
</feature>
<feature type="region of interest" description="Disordered" evidence="12">
    <location>
        <begin position="753"/>
        <end position="777"/>
    </location>
</feature>
<dbReference type="InterPro" id="IPR013087">
    <property type="entry name" value="Znf_C2H2_type"/>
</dbReference>
<evidence type="ECO:0000256" key="3">
    <source>
        <dbReference type="ARBA" id="ARBA00022723"/>
    </source>
</evidence>
<feature type="domain" description="C2H2-type" evidence="13">
    <location>
        <begin position="109"/>
        <end position="131"/>
    </location>
</feature>
<name>A0A6I9NBI2_9TELE</name>
<dbReference type="AlphaFoldDB" id="A0A6I9NBI2"/>
<sequence length="951" mass="105753">MLPFSKDEIFVEEVFVDSFITPSTHPIRSQMALLANQIMDARILSSMNGRAELSQFLRVTNQSMVSQVNSSEDDSRKNRKYPCPLCGKRFRFNSILSLHMRTHTGEKPFKCPYCDHRAAQKGNLKIHLRTHKQGIMGKGRGRIREENRLLHELEERAILRDRQTQAGQISQQQISNTNQPQNTLLHTVPTQPLFFINSASAESLPHTSTSPKVAATPDDPIQPQPASFRCSFCKGKFRKQQELERHIRILHKPYKCTLCEFAASQEEELIGHVETTHITAESGSGQKPVMGAGEKKKPTGEFPCEVCGQTFSQAWFLKGHMRKHKNSFEHSCQICGRRFKEPWFLKNHMKVHLNKLAAKRNLPAEHDTSVSMNSLTQDHQNNLYSQYITHIHNRFLTAERAEHQDYSQILASAGVDIKVREMLGRMISSAQGPMTDAEGSSLLGLNHLPPPLSSTSMEYLQKVMSNRETLSSYPGWQIMTPGLNVEQQMFCPKEQQQSSSYLTERCFPIDDGKVGQNDPDTKATSRPGSPGSVSRHGPTEILTETGNSHSGSGLDQRPQSSSPAIGEKVYRCPVSSDFTAAQTASLSFHLDRYHFPCWQNSRDLSSPLQPTSSSSSSSSPNPNPKLRPRSREGWSPAQYLGLENHSENALLINKQPDITDKDTGVDASLSAPTRKSQYEPLDLSVRPDSVMSHSGMSPAELLQMAGVFSNGLSSSLARRLQSYSNAAAELGVKPAYQCDLLVQGIKGEMNALSAGSTGHNGEGEFEKSEQGRDDENDDAAKWKVLKNNILEPKEMGEADFQIPGEKKHEKAGPWGRAVAESPISSLENLTPGQADQLQHQGGLLSYLRSQGNMSSTHNVSLNDGGSMETDVASGRKPFQCRYCPYSASQKGNLKTHVLCVHRKPFDNSLYPDRRLRRSHQPQRPSRLPQSIMGDNRVAGRDQIGMTSLCGT</sequence>
<comment type="subcellular location">
    <subcellularLocation>
        <location evidence="1">Nucleus</location>
    </subcellularLocation>
</comment>
<dbReference type="OrthoDB" id="6077919at2759"/>
<keyword evidence="4" id="KW-0677">Repeat</keyword>
<feature type="compositionally biased region" description="Basic and acidic residues" evidence="12">
    <location>
        <begin position="761"/>
        <end position="777"/>
    </location>
</feature>
<dbReference type="Proteomes" id="UP000504611">
    <property type="component" value="Unplaced"/>
</dbReference>
<dbReference type="GO" id="GO:0000981">
    <property type="term" value="F:DNA-binding transcription factor activity, RNA polymerase II-specific"/>
    <property type="evidence" value="ECO:0007669"/>
    <property type="project" value="TreeGrafter"/>
</dbReference>
<dbReference type="FunFam" id="3.30.160.60:FF:000615">
    <property type="entry name" value="Zinc finger protein 536"/>
    <property type="match status" value="1"/>
</dbReference>
<keyword evidence="10" id="KW-0539">Nucleus</keyword>
<feature type="compositionally biased region" description="Basic and acidic residues" evidence="12">
    <location>
        <begin position="508"/>
        <end position="523"/>
    </location>
</feature>
<evidence type="ECO:0000256" key="6">
    <source>
        <dbReference type="ARBA" id="ARBA00022833"/>
    </source>
</evidence>
<reference evidence="15" key="1">
    <citation type="submission" date="2025-08" db="UniProtKB">
        <authorList>
            <consortium name="RefSeq"/>
        </authorList>
    </citation>
    <scope>IDENTIFICATION</scope>
    <source>
        <tissue evidence="15">Muscle</tissue>
    </source>
</reference>
<evidence type="ECO:0000256" key="9">
    <source>
        <dbReference type="ARBA" id="ARBA00023163"/>
    </source>
</evidence>
<dbReference type="PANTHER" id="PTHR45925:SF2">
    <property type="entry name" value="ZINC FINGER PROTEIN 536"/>
    <property type="match status" value="1"/>
</dbReference>
<keyword evidence="6" id="KW-0862">Zinc</keyword>
<gene>
    <name evidence="15" type="primary">LOC104949276</name>
</gene>
<dbReference type="FunFam" id="3.30.160.60:FF:001673">
    <property type="entry name" value="Zinc finger protein 536"/>
    <property type="match status" value="1"/>
</dbReference>
<dbReference type="GO" id="GO:0005634">
    <property type="term" value="C:nucleus"/>
    <property type="evidence" value="ECO:0007669"/>
    <property type="project" value="UniProtKB-SubCell"/>
</dbReference>
<evidence type="ECO:0000256" key="8">
    <source>
        <dbReference type="ARBA" id="ARBA00023125"/>
    </source>
</evidence>
<evidence type="ECO:0000256" key="2">
    <source>
        <dbReference type="ARBA" id="ARBA00006991"/>
    </source>
</evidence>
<dbReference type="InterPro" id="IPR051967">
    <property type="entry name" value="Krueppel_C2H2-ZF"/>
</dbReference>
<feature type="region of interest" description="Disordered" evidence="12">
    <location>
        <begin position="909"/>
        <end position="934"/>
    </location>
</feature>
<feature type="region of interest" description="Disordered" evidence="12">
    <location>
        <begin position="508"/>
        <end position="564"/>
    </location>
</feature>
<keyword evidence="14" id="KW-1185">Reference proteome</keyword>
<dbReference type="PANTHER" id="PTHR45925">
    <property type="entry name" value="ZINC FINGER PROTEIN"/>
    <property type="match status" value="1"/>
</dbReference>
<evidence type="ECO:0000256" key="12">
    <source>
        <dbReference type="SAM" id="MobiDB-lite"/>
    </source>
</evidence>
<accession>A0A6I9NBI2</accession>
<dbReference type="Pfam" id="PF00096">
    <property type="entry name" value="zf-C2H2"/>
    <property type="match status" value="3"/>
</dbReference>
<feature type="domain" description="C2H2-type" evidence="13">
    <location>
        <begin position="302"/>
        <end position="329"/>
    </location>
</feature>
<keyword evidence="8" id="KW-0238">DNA-binding</keyword>
<feature type="compositionally biased region" description="Low complexity" evidence="12">
    <location>
        <begin position="604"/>
        <end position="620"/>
    </location>
</feature>
<evidence type="ECO:0000313" key="14">
    <source>
        <dbReference type="Proteomes" id="UP000504611"/>
    </source>
</evidence>
<dbReference type="InterPro" id="IPR036236">
    <property type="entry name" value="Znf_C2H2_sf"/>
</dbReference>
<evidence type="ECO:0000256" key="4">
    <source>
        <dbReference type="ARBA" id="ARBA00022737"/>
    </source>
</evidence>
<feature type="compositionally biased region" description="Polar residues" evidence="12">
    <location>
        <begin position="542"/>
        <end position="563"/>
    </location>
</feature>
<comment type="similarity">
    <text evidence="2">Belongs to the krueppel C2H2-type zinc-finger protein family.</text>
</comment>
<evidence type="ECO:0000313" key="15">
    <source>
        <dbReference type="RefSeq" id="XP_010773912.1"/>
    </source>
</evidence>
<dbReference type="SMART" id="SM00355">
    <property type="entry name" value="ZnF_C2H2"/>
    <property type="match status" value="7"/>
</dbReference>
<dbReference type="Pfam" id="PF13909">
    <property type="entry name" value="zf-H2C2_5"/>
    <property type="match status" value="1"/>
</dbReference>
<dbReference type="GeneID" id="104949276"/>
<feature type="domain" description="C2H2-type" evidence="13">
    <location>
        <begin position="228"/>
        <end position="256"/>
    </location>
</feature>